<feature type="transmembrane region" description="Helical" evidence="4">
    <location>
        <begin position="124"/>
        <end position="149"/>
    </location>
</feature>
<sequence>MTARGRGCRMFCPFASPESFFVWVIAFSSLTVLTPFLGVHKHAFHHHLDCELRSWPSSLKEKERLRPSLPSHHKCVLAGVASQFSYICSREKKVVRLIIGDVFIVRRPIRLATLKSTSTVEAHLFALLYCMCSCVIPSVSLHFFCSAYILVLGHTTRASFSLRRHRFRLISSVYFLYTFNSLAPMLQLPPMRSAPKQSSMPPSADAKMNALDVLVSVRDDPSLSPQLREKIGDALAQLRETCRKADKASVKKAPPRSCAHNYFEEMISGRAPLRFSCYSSESTHTRAKHFDIASSRLPGPFVMSSSKTFIGRTAPALQNPKEVFGELNAISFQTLRYIDEVEQIEFDVTNVREHDGSIMEDKERLFLSVCCSVFANFSFFRSLCINAEKFFHFLRKLFTCYPVDNAYHNATHAADALQMMSLFFREPSVNFLFSDEEIAICFLSVLAVDVAHPGASDALLVALDHPLAAVFGDVAIAEHASLLVFTSMLVLEDNFFFPTPDEAVSVDSAHLVKETLYDVVLNATLRNRPSLLSALRDIETSGRITDADAPKLMAALLVMACNSFAFRSQAQCCLMGAWFLSELHREECEMERHGIRVTLPHVAGADCGAVLSDYINVVVKPVTAAIRALVPTDLKDRLEWNADLVNAAASTGGRACKVVVESSLSPWITSSLSVMEILKKVATHANSVDRKASKCAILNASPLRSQGPVRGMMRTDSFSSNSSMSGSMRAAKREEETINCPQLSLTPQLCSVAGSPTARPGRSEHYFSFLRLYDKCERAGESAKDFVGQLIFLALQLDLHYIAAYARKKYGDDCCGAECAEMGLLINKMEEAPSTAEVIASRPPGGSFSSRVADESDHTDGFILFLMDMYCSREAALAEMESVVPVTDNVKTPPPAEPIAPKATPQYQQKSPIRMPVNTESKNTGSRVRLVP</sequence>
<evidence type="ECO:0000256" key="4">
    <source>
        <dbReference type="SAM" id="Phobius"/>
    </source>
</evidence>
<keyword evidence="4" id="KW-0812">Transmembrane</keyword>
<name>A0A640K7H1_LEITA</name>
<keyword evidence="7" id="KW-1185">Reference proteome</keyword>
<comment type="caution">
    <text evidence="6">The sequence shown here is derived from an EMBL/GenBank/DDBJ whole genome shotgun (WGS) entry which is preliminary data.</text>
</comment>
<reference evidence="6" key="1">
    <citation type="submission" date="2019-11" db="EMBL/GenBank/DDBJ databases">
        <title>Leishmania tarentolae CDS.</title>
        <authorList>
            <person name="Goto Y."/>
            <person name="Yamagishi J."/>
        </authorList>
    </citation>
    <scope>NUCLEOTIDE SEQUENCE [LARGE SCALE GENOMIC DNA]</scope>
    <source>
        <strain evidence="6">Parrot Tar II</strain>
    </source>
</reference>
<keyword evidence="1" id="KW-0479">Metal-binding</keyword>
<evidence type="ECO:0000259" key="5">
    <source>
        <dbReference type="PROSITE" id="PS51845"/>
    </source>
</evidence>
<dbReference type="Gene3D" id="1.10.1300.10">
    <property type="entry name" value="3'5'-cyclic nucleotide phosphodiesterase, catalytic domain"/>
    <property type="match status" value="1"/>
</dbReference>
<protein>
    <submittedName>
        <fullName evidence="6">Camp-specific phosphodiesterase, putative</fullName>
    </submittedName>
</protein>
<dbReference type="InterPro" id="IPR002073">
    <property type="entry name" value="PDEase_catalytic_dom"/>
</dbReference>
<evidence type="ECO:0000256" key="2">
    <source>
        <dbReference type="ARBA" id="ARBA00022801"/>
    </source>
</evidence>
<dbReference type="GO" id="GO:0046872">
    <property type="term" value="F:metal ion binding"/>
    <property type="evidence" value="ECO:0007669"/>
    <property type="project" value="UniProtKB-KW"/>
</dbReference>
<dbReference type="Proteomes" id="UP000419144">
    <property type="component" value="Unassembled WGS sequence"/>
</dbReference>
<keyword evidence="4" id="KW-1133">Transmembrane helix</keyword>
<dbReference type="InterPro" id="IPR036971">
    <property type="entry name" value="PDEase_catalytic_dom_sf"/>
</dbReference>
<gene>
    <name evidence="6" type="ORF">LtaPh_0400300</name>
</gene>
<dbReference type="GO" id="GO:0007165">
    <property type="term" value="P:signal transduction"/>
    <property type="evidence" value="ECO:0007669"/>
    <property type="project" value="InterPro"/>
</dbReference>
<keyword evidence="4" id="KW-0472">Membrane</keyword>
<evidence type="ECO:0000256" key="3">
    <source>
        <dbReference type="SAM" id="MobiDB-lite"/>
    </source>
</evidence>
<accession>A0A640K7H1</accession>
<feature type="transmembrane region" description="Helical" evidence="4">
    <location>
        <begin position="169"/>
        <end position="188"/>
    </location>
</feature>
<dbReference type="PROSITE" id="PS51845">
    <property type="entry name" value="PDEASE_I_2"/>
    <property type="match status" value="1"/>
</dbReference>
<dbReference type="VEuPathDB" id="TriTrypDB:LtaPh_0400300"/>
<feature type="transmembrane region" description="Helical" evidence="4">
    <location>
        <begin position="20"/>
        <end position="39"/>
    </location>
</feature>
<dbReference type="AlphaFoldDB" id="A0A640K7H1"/>
<dbReference type="Pfam" id="PF00233">
    <property type="entry name" value="PDEase_I"/>
    <property type="match status" value="1"/>
</dbReference>
<evidence type="ECO:0000256" key="1">
    <source>
        <dbReference type="ARBA" id="ARBA00022723"/>
    </source>
</evidence>
<proteinExistence type="predicted"/>
<evidence type="ECO:0000313" key="7">
    <source>
        <dbReference type="Proteomes" id="UP000419144"/>
    </source>
</evidence>
<evidence type="ECO:0000313" key="6">
    <source>
        <dbReference type="EMBL" id="GET85606.1"/>
    </source>
</evidence>
<dbReference type="GO" id="GO:0004114">
    <property type="term" value="F:3',5'-cyclic-nucleotide phosphodiesterase activity"/>
    <property type="evidence" value="ECO:0007669"/>
    <property type="project" value="InterPro"/>
</dbReference>
<dbReference type="EMBL" id="BLBS01000004">
    <property type="protein sequence ID" value="GET85606.1"/>
    <property type="molecule type" value="Genomic_DNA"/>
</dbReference>
<dbReference type="SUPFAM" id="SSF109604">
    <property type="entry name" value="HD-domain/PDEase-like"/>
    <property type="match status" value="1"/>
</dbReference>
<feature type="region of interest" description="Disordered" evidence="3">
    <location>
        <begin position="892"/>
        <end position="932"/>
    </location>
</feature>
<keyword evidence="2" id="KW-0378">Hydrolase</keyword>
<dbReference type="OrthoDB" id="189220at2759"/>
<dbReference type="PANTHER" id="PTHR11347">
    <property type="entry name" value="CYCLIC NUCLEOTIDE PHOSPHODIESTERASE"/>
    <property type="match status" value="1"/>
</dbReference>
<feature type="domain" description="PDEase" evidence="5">
    <location>
        <begin position="323"/>
        <end position="479"/>
    </location>
</feature>
<organism evidence="6 7">
    <name type="scientific">Leishmania tarentolae</name>
    <name type="common">Sauroleishmania tarentolae</name>
    <dbReference type="NCBI Taxonomy" id="5689"/>
    <lineage>
        <taxon>Eukaryota</taxon>
        <taxon>Discoba</taxon>
        <taxon>Euglenozoa</taxon>
        <taxon>Kinetoplastea</taxon>
        <taxon>Metakinetoplastina</taxon>
        <taxon>Trypanosomatida</taxon>
        <taxon>Trypanosomatidae</taxon>
        <taxon>Leishmaniinae</taxon>
        <taxon>Leishmania</taxon>
        <taxon>lizard Leishmania</taxon>
    </lineage>
</organism>